<dbReference type="RefSeq" id="WP_179288734.1">
    <property type="nucleotide sequence ID" value="NZ_LMVM01000005.1"/>
</dbReference>
<organism evidence="3 4">
    <name type="scientific">Methanobacterium bryantii</name>
    <dbReference type="NCBI Taxonomy" id="2161"/>
    <lineage>
        <taxon>Archaea</taxon>
        <taxon>Methanobacteriati</taxon>
        <taxon>Methanobacteriota</taxon>
        <taxon>Methanomada group</taxon>
        <taxon>Methanobacteria</taxon>
        <taxon>Methanobacteriales</taxon>
        <taxon>Methanobacteriaceae</taxon>
        <taxon>Methanobacterium</taxon>
    </lineage>
</organism>
<evidence type="ECO:0000313" key="3">
    <source>
        <dbReference type="EMBL" id="PAV05459.1"/>
    </source>
</evidence>
<reference evidence="3 4" key="1">
    <citation type="journal article" date="2017" name="BMC Genomics">
        <title>Genomic analysis of methanogenic archaea reveals a shift towards energy conservation.</title>
        <authorList>
            <person name="Gilmore S.P."/>
            <person name="Henske J.K."/>
            <person name="Sexton J.A."/>
            <person name="Solomon K.V."/>
            <person name="Seppala S."/>
            <person name="Yoo J.I."/>
            <person name="Huyett L.M."/>
            <person name="Pressman A."/>
            <person name="Cogan J.Z."/>
            <person name="Kivenson V."/>
            <person name="Peng X."/>
            <person name="Tan Y."/>
            <person name="Valentine D.L."/>
            <person name="O'Malley M.A."/>
        </authorList>
    </citation>
    <scope>NUCLEOTIDE SEQUENCE [LARGE SCALE GENOMIC DNA]</scope>
    <source>
        <strain evidence="3 4">M.o.H.</strain>
    </source>
</reference>
<dbReference type="Pfam" id="PF12102">
    <property type="entry name" value="MrcB_N"/>
    <property type="match status" value="1"/>
</dbReference>
<protein>
    <recommendedName>
        <fullName evidence="2">Type IV methyl-directed restriction enzyme EcoKMcrB subunit DNA-binding domain-containing protein</fullName>
    </recommendedName>
</protein>
<evidence type="ECO:0000256" key="1">
    <source>
        <dbReference type="SAM" id="Coils"/>
    </source>
</evidence>
<accession>A0A2A2H7Q8</accession>
<gene>
    <name evidence="3" type="ORF">ASJ80_09430</name>
</gene>
<dbReference type="InterPro" id="IPR027417">
    <property type="entry name" value="P-loop_NTPase"/>
</dbReference>
<keyword evidence="4" id="KW-1185">Reference proteome</keyword>
<dbReference type="SUPFAM" id="SSF52540">
    <property type="entry name" value="P-loop containing nucleoside triphosphate hydrolases"/>
    <property type="match status" value="1"/>
</dbReference>
<dbReference type="EMBL" id="LMVM01000005">
    <property type="protein sequence ID" value="PAV05459.1"/>
    <property type="molecule type" value="Genomic_DNA"/>
</dbReference>
<evidence type="ECO:0000313" key="4">
    <source>
        <dbReference type="Proteomes" id="UP000217784"/>
    </source>
</evidence>
<proteinExistence type="predicted"/>
<evidence type="ECO:0000259" key="2">
    <source>
        <dbReference type="Pfam" id="PF12102"/>
    </source>
</evidence>
<dbReference type="AlphaFoldDB" id="A0A2A2H7Q8"/>
<name>A0A2A2H7Q8_METBR</name>
<dbReference type="Proteomes" id="UP000217784">
    <property type="component" value="Unassembled WGS sequence"/>
</dbReference>
<dbReference type="InterPro" id="IPR021961">
    <property type="entry name" value="McrB_DNA-bd"/>
</dbReference>
<dbReference type="Gene3D" id="3.40.50.300">
    <property type="entry name" value="P-loop containing nucleotide triphosphate hydrolases"/>
    <property type="match status" value="1"/>
</dbReference>
<keyword evidence="1" id="KW-0175">Coiled coil</keyword>
<comment type="caution">
    <text evidence="3">The sequence shown here is derived from an EMBL/GenBank/DDBJ whole genome shotgun (WGS) entry which is preliminary data.</text>
</comment>
<feature type="coiled-coil region" evidence="1">
    <location>
        <begin position="66"/>
        <end position="93"/>
    </location>
</feature>
<feature type="domain" description="Type IV methyl-directed restriction enzyme EcoKMcrB subunit DNA-binding" evidence="2">
    <location>
        <begin position="213"/>
        <end position="394"/>
    </location>
</feature>
<dbReference type="Gene3D" id="3.30.920.90">
    <property type="match status" value="1"/>
</dbReference>
<sequence>MELEEAIKRTKENFQRPERQEAEIEVIKKYGSIFHPDNLDNLTKENFKSFLIIKNNKHWSGIHRRGNEITSDMQKLKEALKILLNEEKDIKERLDILIPKGKPKFIKWLGTAILTPILLIVYPEKYGVYNSVSIEALEKLGLKPEFGRGTSFAEEYVEINKIINDISQKYHISLFQLDEVWAYVLGNENPRDVYQLNHIISQIGREIKIMNSKKYKTISSEDKLLNLINEDLPYALESIVENFDLNNKYGFKGSSGMGNRTCCPWGVILDLRVTDTPRNGYYPVYLFNEEGNGVFLSLNQGVTQVEQENKSLKKIKQVLNDRSNNFRTFLELHTPEISQKFKEKDINLSKRSRLCSLYEEGNVYAKYYDIENLPSENQLREDLKEILRFYNILVEKYNLEVPYENSFSEFLSAKEFYFEPEIIENFLLSLKVKPFVILTGNSGTGKTKIAQLFAQYISSSKNESSSITTEVKVGKAAKNKGWTLKKNVLNELDVPNYDGSYDIKIDGIKGKGNFHMLSQLFYEGKEDNIQLRLEELANKDPEQKVSLEILLQSNVNSQYKIVPVGANWTENRHILGFYNVITDEYMTSDALEIIMEALKPENKDKPYFLILDEMNLSHVERYFADFLSAMESDEPITLHKSDEEEKYPKKVKIPKNLFVIGTVNVDETTYMFSPKVLDRANVIEFSTIPVKNYMSNGFNPEKLNGNVEYIESPLSDLDIRKYRIEDIRKHLINVETNEGILWDVLSDELNKFQEALKKAGFDFGFRVIDEILRFMYVAWIYDGKKEDWNDWNRYFDAQIKQKMIPKIHGSQRTLENVIKELFELCLSGESEKVPRNFENILSENVKYPKSALKIQEMDKVLYEQRYVSFIN</sequence>
<dbReference type="OrthoDB" id="9837at2157"/>